<dbReference type="PANTHER" id="PTHR10668">
    <property type="entry name" value="PHYTOENE DEHYDROGENASE"/>
    <property type="match status" value="1"/>
</dbReference>
<gene>
    <name evidence="1" type="ORF">MQP27_21960</name>
</gene>
<organism evidence="1 2">
    <name type="scientific">Streptomyces cylindrosporus</name>
    <dbReference type="NCBI Taxonomy" id="2927583"/>
    <lineage>
        <taxon>Bacteria</taxon>
        <taxon>Bacillati</taxon>
        <taxon>Actinomycetota</taxon>
        <taxon>Actinomycetes</taxon>
        <taxon>Kitasatosporales</taxon>
        <taxon>Streptomycetaceae</taxon>
        <taxon>Streptomyces</taxon>
    </lineage>
</organism>
<dbReference type="PANTHER" id="PTHR10668:SF105">
    <property type="entry name" value="DEHYDROGENASE-RELATED"/>
    <property type="match status" value="1"/>
</dbReference>
<dbReference type="Gene3D" id="3.50.50.60">
    <property type="entry name" value="FAD/NAD(P)-binding domain"/>
    <property type="match status" value="1"/>
</dbReference>
<sequence>MSTAVVVGSGPNGLAAAVRLAGEGVDVTVLEAADTIGGGTRTSELTPGLLHDHCSATHPMAVGSPYLRTLGLERLGLRWCLPEIDCVHPLDSGAAGVLHRSVRETAEGLGRPDGARWERLFGPLGERFDALADDFMGPLTRVPHHPLLLARFGVPALLPAAAVARLWRTEAARALFGGAAAHAFRPLHRPATAAIGVSIIAAGHRYGWPVAAGGSRAISDALAALLAERGGRIETGVRVRSVTQLPPSDVVLFDLAPSAVADVLGDRLPARVARAYRRFRRGPAAFKVDFAVEGGVPWTHEAARRAGTVHLGGTFEEVAAAEQAVHLGRMPARPFVLVGQQYLADPQRSNGDVHPVWTYAHVPYGYDGDATEAIVGQVERFAPGFRERIVGTAVRTPAAFEEYNPNFTGGDIVTGANTVRQLLARPRPAPDPYATGVPGMFICSAATPPGAGAHGMCGAHAAASALRHLRRARARK</sequence>
<proteinExistence type="predicted"/>
<evidence type="ECO:0000313" key="2">
    <source>
        <dbReference type="Proteomes" id="UP001165269"/>
    </source>
</evidence>
<dbReference type="Proteomes" id="UP001165269">
    <property type="component" value="Unassembled WGS sequence"/>
</dbReference>
<dbReference type="Pfam" id="PF13450">
    <property type="entry name" value="NAD_binding_8"/>
    <property type="match status" value="1"/>
</dbReference>
<keyword evidence="2" id="KW-1185">Reference proteome</keyword>
<dbReference type="EMBL" id="JALDAY010000006">
    <property type="protein sequence ID" value="MCI3273760.1"/>
    <property type="molecule type" value="Genomic_DNA"/>
</dbReference>
<dbReference type="InterPro" id="IPR036188">
    <property type="entry name" value="FAD/NAD-bd_sf"/>
</dbReference>
<protein>
    <submittedName>
        <fullName evidence="1">NAD(P)/FAD-dependent oxidoreductase</fullName>
    </submittedName>
</protein>
<dbReference type="RefSeq" id="WP_242767000.1">
    <property type="nucleotide sequence ID" value="NZ_JALDAY010000006.1"/>
</dbReference>
<reference evidence="1" key="1">
    <citation type="submission" date="2022-03" db="EMBL/GenBank/DDBJ databases">
        <title>Streptomyces 7R015 and 7R016 isolated from Barleria lupulina in Thailand.</title>
        <authorList>
            <person name="Kanchanasin P."/>
            <person name="Phongsopitanun W."/>
            <person name="Tanasupawat S."/>
        </authorList>
    </citation>
    <scope>NUCLEOTIDE SEQUENCE</scope>
    <source>
        <strain evidence="1">7R015</strain>
    </source>
</reference>
<name>A0ABS9YB29_9ACTN</name>
<comment type="caution">
    <text evidence="1">The sequence shown here is derived from an EMBL/GenBank/DDBJ whole genome shotgun (WGS) entry which is preliminary data.</text>
</comment>
<evidence type="ECO:0000313" key="1">
    <source>
        <dbReference type="EMBL" id="MCI3273760.1"/>
    </source>
</evidence>
<dbReference type="SUPFAM" id="SSF51905">
    <property type="entry name" value="FAD/NAD(P)-binding domain"/>
    <property type="match status" value="1"/>
</dbReference>
<accession>A0ABS9YB29</accession>